<keyword evidence="4" id="KW-0963">Cytoplasm</keyword>
<dbReference type="AlphaFoldDB" id="A0A4Y4EXF1"/>
<evidence type="ECO:0000256" key="8">
    <source>
        <dbReference type="ARBA" id="ARBA00023306"/>
    </source>
</evidence>
<comment type="caution">
    <text evidence="13">The sequence shown here is derived from an EMBL/GenBank/DDBJ whole genome shotgun (WGS) entry which is preliminary data.</text>
</comment>
<feature type="region of interest" description="Disordered" evidence="12">
    <location>
        <begin position="74"/>
        <end position="105"/>
    </location>
</feature>
<dbReference type="GO" id="GO:0030428">
    <property type="term" value="C:cell septum"/>
    <property type="evidence" value="ECO:0007669"/>
    <property type="project" value="TreeGrafter"/>
</dbReference>
<dbReference type="GO" id="GO:0032153">
    <property type="term" value="C:cell division site"/>
    <property type="evidence" value="ECO:0007669"/>
    <property type="project" value="TreeGrafter"/>
</dbReference>
<evidence type="ECO:0000313" key="13">
    <source>
        <dbReference type="EMBL" id="GED22632.1"/>
    </source>
</evidence>
<dbReference type="SUPFAM" id="SSF102829">
    <property type="entry name" value="Cell division protein ZapA-like"/>
    <property type="match status" value="1"/>
</dbReference>
<evidence type="ECO:0000256" key="6">
    <source>
        <dbReference type="ARBA" id="ARBA00023054"/>
    </source>
</evidence>
<dbReference type="Gene3D" id="3.30.160.880">
    <property type="entry name" value="Cell division protein ZapA protomer, N-terminal domain"/>
    <property type="match status" value="1"/>
</dbReference>
<dbReference type="RefSeq" id="WP_141319563.1">
    <property type="nucleotide sequence ID" value="NZ_BJOC01000021.1"/>
</dbReference>
<keyword evidence="8" id="KW-0131">Cell cycle</keyword>
<comment type="function">
    <text evidence="9">Activator of cell division through the inhibition of FtsZ GTPase activity, therefore promoting FtsZ assembly into bundles of protofilaments necessary for the formation of the division Z ring. It is recruited early at mid-cell but it is not essential for cell division.</text>
</comment>
<sequence length="105" mass="11854">MSDSSRPTIDITLLERQYTIACPPEEEDKLERAARYLDRAMQGIHAQGKVMDRERIAIMAALNIANELLETQDHQRAGEQSLSELSERLDKALHHAPAKREGSSE</sequence>
<dbReference type="GO" id="GO:0043093">
    <property type="term" value="P:FtsZ-dependent cytokinesis"/>
    <property type="evidence" value="ECO:0007669"/>
    <property type="project" value="TreeGrafter"/>
</dbReference>
<protein>
    <recommendedName>
        <fullName evidence="3">Cell division protein ZapA</fullName>
    </recommendedName>
    <alternativeName>
        <fullName evidence="11">Z ring-associated protein ZapA</fullName>
    </alternativeName>
</protein>
<organism evidence="13 14">
    <name type="scientific">Halomonas halmophila</name>
    <dbReference type="NCBI Taxonomy" id="252"/>
    <lineage>
        <taxon>Bacteria</taxon>
        <taxon>Pseudomonadati</taxon>
        <taxon>Pseudomonadota</taxon>
        <taxon>Gammaproteobacteria</taxon>
        <taxon>Oceanospirillales</taxon>
        <taxon>Halomonadaceae</taxon>
        <taxon>Halomonas</taxon>
    </lineage>
</organism>
<dbReference type="Proteomes" id="UP000319812">
    <property type="component" value="Unassembled WGS sequence"/>
</dbReference>
<evidence type="ECO:0000256" key="7">
    <source>
        <dbReference type="ARBA" id="ARBA00023210"/>
    </source>
</evidence>
<dbReference type="PANTHER" id="PTHR34981:SF1">
    <property type="entry name" value="CELL DIVISION PROTEIN ZAPA"/>
    <property type="match status" value="1"/>
</dbReference>
<keyword evidence="5 13" id="KW-0132">Cell division</keyword>
<evidence type="ECO:0000256" key="9">
    <source>
        <dbReference type="ARBA" id="ARBA00024910"/>
    </source>
</evidence>
<comment type="subunit">
    <text evidence="10">Homodimer. Interacts with FtsZ.</text>
</comment>
<dbReference type="PANTHER" id="PTHR34981">
    <property type="entry name" value="CELL DIVISION PROTEIN ZAPA"/>
    <property type="match status" value="1"/>
</dbReference>
<dbReference type="InterPro" id="IPR007838">
    <property type="entry name" value="Cell_div_ZapA-like"/>
</dbReference>
<name>A0A4Y4EXF1_9GAMM</name>
<evidence type="ECO:0000256" key="10">
    <source>
        <dbReference type="ARBA" id="ARBA00026068"/>
    </source>
</evidence>
<dbReference type="Pfam" id="PF05164">
    <property type="entry name" value="ZapA"/>
    <property type="match status" value="1"/>
</dbReference>
<keyword evidence="7" id="KW-0717">Septation</keyword>
<dbReference type="GO" id="GO:0000917">
    <property type="term" value="P:division septum assembly"/>
    <property type="evidence" value="ECO:0007669"/>
    <property type="project" value="UniProtKB-KW"/>
</dbReference>
<dbReference type="InterPro" id="IPR036192">
    <property type="entry name" value="Cell_div_ZapA-like_sf"/>
</dbReference>
<keyword evidence="6" id="KW-0175">Coiled coil</keyword>
<evidence type="ECO:0000313" key="14">
    <source>
        <dbReference type="Proteomes" id="UP000319812"/>
    </source>
</evidence>
<evidence type="ECO:0000256" key="4">
    <source>
        <dbReference type="ARBA" id="ARBA00022490"/>
    </source>
</evidence>
<evidence type="ECO:0000256" key="12">
    <source>
        <dbReference type="SAM" id="MobiDB-lite"/>
    </source>
</evidence>
<comment type="subcellular location">
    <subcellularLocation>
        <location evidence="1">Cytoplasm</location>
    </subcellularLocation>
</comment>
<evidence type="ECO:0000256" key="2">
    <source>
        <dbReference type="ARBA" id="ARBA00010074"/>
    </source>
</evidence>
<reference evidence="13 14" key="1">
    <citation type="submission" date="2019-06" db="EMBL/GenBank/DDBJ databases">
        <title>Whole genome shotgun sequence of Halomonas halmophila NBRC 15537.</title>
        <authorList>
            <person name="Hosoyama A."/>
            <person name="Uohara A."/>
            <person name="Ohji S."/>
            <person name="Ichikawa N."/>
        </authorList>
    </citation>
    <scope>NUCLEOTIDE SEQUENCE [LARGE SCALE GENOMIC DNA]</scope>
    <source>
        <strain evidence="13 14">NBRC 15537</strain>
    </source>
</reference>
<evidence type="ECO:0000256" key="1">
    <source>
        <dbReference type="ARBA" id="ARBA00004496"/>
    </source>
</evidence>
<feature type="compositionally biased region" description="Basic and acidic residues" evidence="12">
    <location>
        <begin position="85"/>
        <end position="105"/>
    </location>
</feature>
<comment type="similarity">
    <text evidence="2">Belongs to the ZapA family. Type 1 subfamily.</text>
</comment>
<dbReference type="EMBL" id="BJOC01000021">
    <property type="protein sequence ID" value="GED22632.1"/>
    <property type="molecule type" value="Genomic_DNA"/>
</dbReference>
<gene>
    <name evidence="13" type="primary">zapA</name>
    <name evidence="13" type="ORF">HHA01_16090</name>
</gene>
<dbReference type="GO" id="GO:0000921">
    <property type="term" value="P:septin ring assembly"/>
    <property type="evidence" value="ECO:0007669"/>
    <property type="project" value="TreeGrafter"/>
</dbReference>
<accession>A0A4Y4EXF1</accession>
<evidence type="ECO:0000256" key="5">
    <source>
        <dbReference type="ARBA" id="ARBA00022618"/>
    </source>
</evidence>
<dbReference type="Gene3D" id="1.20.5.50">
    <property type="match status" value="1"/>
</dbReference>
<keyword evidence="14" id="KW-1185">Reference proteome</keyword>
<evidence type="ECO:0000256" key="11">
    <source>
        <dbReference type="ARBA" id="ARBA00033158"/>
    </source>
</evidence>
<evidence type="ECO:0000256" key="3">
    <source>
        <dbReference type="ARBA" id="ARBA00015195"/>
    </source>
</evidence>
<dbReference type="GO" id="GO:0005829">
    <property type="term" value="C:cytosol"/>
    <property type="evidence" value="ECO:0007669"/>
    <property type="project" value="TreeGrafter"/>
</dbReference>
<dbReference type="InterPro" id="IPR042233">
    <property type="entry name" value="Cell_div_ZapA_N"/>
</dbReference>
<proteinExistence type="inferred from homology"/>
<dbReference type="OrthoDB" id="5772359at2"/>